<dbReference type="PROSITE" id="PS51479">
    <property type="entry name" value="ZF_RTR1"/>
    <property type="match status" value="1"/>
</dbReference>
<dbReference type="GO" id="GO:0005737">
    <property type="term" value="C:cytoplasm"/>
    <property type="evidence" value="ECO:0007669"/>
    <property type="project" value="TreeGrafter"/>
</dbReference>
<dbReference type="EC" id="3.1.3.16" evidence="12"/>
<gene>
    <name evidence="14" type="ORF">CANCADRAFT_2756</name>
</gene>
<accession>A0A1E4TH51</accession>
<keyword evidence="5 12" id="KW-0378">Hydrolase</keyword>
<evidence type="ECO:0000256" key="5">
    <source>
        <dbReference type="ARBA" id="ARBA00022801"/>
    </source>
</evidence>
<dbReference type="AlphaFoldDB" id="A0A1E4TH51"/>
<dbReference type="PANTHER" id="PTHR14732:SF0">
    <property type="entry name" value="RNA POLYMERASE II SUBUNIT B1 CTD PHOSPHATASE RPAP2-RELATED"/>
    <property type="match status" value="1"/>
</dbReference>
<dbReference type="Pfam" id="PF04181">
    <property type="entry name" value="RPAP2_Rtr1"/>
    <property type="match status" value="1"/>
</dbReference>
<dbReference type="GO" id="GO:0005634">
    <property type="term" value="C:nucleus"/>
    <property type="evidence" value="ECO:0007669"/>
    <property type="project" value="UniProtKB-SubCell"/>
</dbReference>
<keyword evidence="4 12" id="KW-0863">Zinc-finger</keyword>
<proteinExistence type="inferred from homology"/>
<evidence type="ECO:0000313" key="15">
    <source>
        <dbReference type="Proteomes" id="UP000095023"/>
    </source>
</evidence>
<name>A0A1E4TH51_9ASCO</name>
<evidence type="ECO:0000256" key="11">
    <source>
        <dbReference type="PROSITE-ProRule" id="PRU00812"/>
    </source>
</evidence>
<dbReference type="OrthoDB" id="2590500at2759"/>
<comment type="catalytic activity">
    <reaction evidence="9 12">
        <text>O-phospho-L-seryl-[protein] + H2O = L-seryl-[protein] + phosphate</text>
        <dbReference type="Rhea" id="RHEA:20629"/>
        <dbReference type="Rhea" id="RHEA-COMP:9863"/>
        <dbReference type="Rhea" id="RHEA-COMP:11604"/>
        <dbReference type="ChEBI" id="CHEBI:15377"/>
        <dbReference type="ChEBI" id="CHEBI:29999"/>
        <dbReference type="ChEBI" id="CHEBI:43474"/>
        <dbReference type="ChEBI" id="CHEBI:83421"/>
        <dbReference type="EC" id="3.1.3.16"/>
    </reaction>
</comment>
<sequence length="194" mass="22828">MNWTPLLEEEIDSLHLREFFPIWKKLNKPGLIDAKDTEELILFISEILLQQTDPFFLKLCSRFLTPIEYDLIMNERNIIHLCGYPLCNVTADTIKCRDPSKMQLPYAYWHQFCSKAHQKASNLYKAQLNSDPLWLRPNILYSPYGSSVYETRIILLEEILEGSKSVEDITLQMSHMHIDQSQRPKVDINDILER</sequence>
<feature type="domain" description="RTR1-type" evidence="13">
    <location>
        <begin position="59"/>
        <end position="137"/>
    </location>
</feature>
<keyword evidence="3 12" id="KW-0479">Metal-binding</keyword>
<evidence type="ECO:0000256" key="3">
    <source>
        <dbReference type="ARBA" id="ARBA00022723"/>
    </source>
</evidence>
<dbReference type="GO" id="GO:0008420">
    <property type="term" value="F:RNA polymerase II CTD heptapeptide repeat phosphatase activity"/>
    <property type="evidence" value="ECO:0007669"/>
    <property type="project" value="UniProtKB-UniRule"/>
</dbReference>
<comment type="function">
    <text evidence="12">Putative RNA polymerase II subunit B1 C-terminal domain (CTD) phosphatase involved in RNA polymerase II transcription regulation.</text>
</comment>
<dbReference type="Gene3D" id="1.25.40.820">
    <property type="match status" value="1"/>
</dbReference>
<dbReference type="PANTHER" id="PTHR14732">
    <property type="entry name" value="RNA POLYMERASE II SUBUNIT B1 CTD PHOSPHATASE RPAP2-RELATED"/>
    <property type="match status" value="1"/>
</dbReference>
<dbReference type="EMBL" id="KV453842">
    <property type="protein sequence ID" value="ODV91037.1"/>
    <property type="molecule type" value="Genomic_DNA"/>
</dbReference>
<evidence type="ECO:0000256" key="12">
    <source>
        <dbReference type="RuleBase" id="RU367080"/>
    </source>
</evidence>
<keyword evidence="6 12" id="KW-0862">Zinc</keyword>
<comment type="similarity">
    <text evidence="2 11 12">Belongs to the RPAP2 family.</text>
</comment>
<evidence type="ECO:0000256" key="1">
    <source>
        <dbReference type="ARBA" id="ARBA00004123"/>
    </source>
</evidence>
<keyword evidence="8 12" id="KW-0539">Nucleus</keyword>
<evidence type="ECO:0000256" key="8">
    <source>
        <dbReference type="ARBA" id="ARBA00023242"/>
    </source>
</evidence>
<comment type="subcellular location">
    <subcellularLocation>
        <location evidence="1 12">Nucleus</location>
    </subcellularLocation>
</comment>
<evidence type="ECO:0000256" key="7">
    <source>
        <dbReference type="ARBA" id="ARBA00022912"/>
    </source>
</evidence>
<evidence type="ECO:0000259" key="13">
    <source>
        <dbReference type="PROSITE" id="PS51479"/>
    </source>
</evidence>
<evidence type="ECO:0000256" key="9">
    <source>
        <dbReference type="ARBA" id="ARBA00047761"/>
    </source>
</evidence>
<evidence type="ECO:0000256" key="4">
    <source>
        <dbReference type="ARBA" id="ARBA00022771"/>
    </source>
</evidence>
<comment type="catalytic activity">
    <reaction evidence="10 12">
        <text>O-phospho-L-threonyl-[protein] + H2O = L-threonyl-[protein] + phosphate</text>
        <dbReference type="Rhea" id="RHEA:47004"/>
        <dbReference type="Rhea" id="RHEA-COMP:11060"/>
        <dbReference type="Rhea" id="RHEA-COMP:11605"/>
        <dbReference type="ChEBI" id="CHEBI:15377"/>
        <dbReference type="ChEBI" id="CHEBI:30013"/>
        <dbReference type="ChEBI" id="CHEBI:43474"/>
        <dbReference type="ChEBI" id="CHEBI:61977"/>
        <dbReference type="EC" id="3.1.3.16"/>
    </reaction>
</comment>
<evidence type="ECO:0000256" key="6">
    <source>
        <dbReference type="ARBA" id="ARBA00022833"/>
    </source>
</evidence>
<organism evidence="14 15">
    <name type="scientific">Tortispora caseinolytica NRRL Y-17796</name>
    <dbReference type="NCBI Taxonomy" id="767744"/>
    <lineage>
        <taxon>Eukaryota</taxon>
        <taxon>Fungi</taxon>
        <taxon>Dikarya</taxon>
        <taxon>Ascomycota</taxon>
        <taxon>Saccharomycotina</taxon>
        <taxon>Trigonopsidomycetes</taxon>
        <taxon>Trigonopsidales</taxon>
        <taxon>Trigonopsidaceae</taxon>
        <taxon>Tortispora</taxon>
    </lineage>
</organism>
<protein>
    <recommendedName>
        <fullName evidence="12">RNA polymerase II subunit B1 CTD phosphatase RPAP2 homolog</fullName>
        <ecNumber evidence="12">3.1.3.16</ecNumber>
    </recommendedName>
</protein>
<reference evidence="15" key="1">
    <citation type="submission" date="2016-02" db="EMBL/GenBank/DDBJ databases">
        <title>Comparative genomics of biotechnologically important yeasts.</title>
        <authorList>
            <consortium name="DOE Joint Genome Institute"/>
            <person name="Riley R."/>
            <person name="Haridas S."/>
            <person name="Wolfe K.H."/>
            <person name="Lopes M.R."/>
            <person name="Hittinger C.T."/>
            <person name="Goker M."/>
            <person name="Salamov A."/>
            <person name="Wisecaver J."/>
            <person name="Long T.M."/>
            <person name="Aerts A.L."/>
            <person name="Barry K."/>
            <person name="Choi C."/>
            <person name="Clum A."/>
            <person name="Coughlan A.Y."/>
            <person name="Deshpande S."/>
            <person name="Douglass A.P."/>
            <person name="Hanson S.J."/>
            <person name="Klenk H.-P."/>
            <person name="Labutti K."/>
            <person name="Lapidus A."/>
            <person name="Lindquist E."/>
            <person name="Lipzen A."/>
            <person name="Meier-Kolthoff J.P."/>
            <person name="Ohm R.A."/>
            <person name="Otillar R.P."/>
            <person name="Pangilinan J."/>
            <person name="Peng Y."/>
            <person name="Rokas A."/>
            <person name="Rosa C.A."/>
            <person name="Scheuner C."/>
            <person name="Sibirny A.A."/>
            <person name="Slot J.C."/>
            <person name="Stielow J.B."/>
            <person name="Sun H."/>
            <person name="Kurtzman C.P."/>
            <person name="Blackwell M."/>
            <person name="Jeffries T.W."/>
            <person name="Grigoriev I.V."/>
        </authorList>
    </citation>
    <scope>NUCLEOTIDE SEQUENCE [LARGE SCALE GENOMIC DNA]</scope>
    <source>
        <strain evidence="15">NRRL Y-17796</strain>
    </source>
</reference>
<keyword evidence="7 12" id="KW-0904">Protein phosphatase</keyword>
<dbReference type="Proteomes" id="UP000095023">
    <property type="component" value="Unassembled WGS sequence"/>
</dbReference>
<dbReference type="GO" id="GO:0008270">
    <property type="term" value="F:zinc ion binding"/>
    <property type="evidence" value="ECO:0007669"/>
    <property type="project" value="UniProtKB-KW"/>
</dbReference>
<dbReference type="InterPro" id="IPR007308">
    <property type="entry name" value="Rtr1/RPAP2_dom"/>
</dbReference>
<evidence type="ECO:0000256" key="10">
    <source>
        <dbReference type="ARBA" id="ARBA00048336"/>
    </source>
</evidence>
<dbReference type="GO" id="GO:0043175">
    <property type="term" value="F:RNA polymerase core enzyme binding"/>
    <property type="evidence" value="ECO:0007669"/>
    <property type="project" value="UniProtKB-UniRule"/>
</dbReference>
<dbReference type="InterPro" id="IPR038534">
    <property type="entry name" value="Rtr1/RPAP2_sf"/>
</dbReference>
<evidence type="ECO:0000313" key="14">
    <source>
        <dbReference type="EMBL" id="ODV91037.1"/>
    </source>
</evidence>
<evidence type="ECO:0000256" key="2">
    <source>
        <dbReference type="ARBA" id="ARBA00005676"/>
    </source>
</evidence>
<dbReference type="InterPro" id="IPR039693">
    <property type="entry name" value="Rtr1/RPAP2"/>
</dbReference>
<keyword evidence="15" id="KW-1185">Reference proteome</keyword>